<proteinExistence type="predicted"/>
<name>A0A160T1W0_9CHLR</name>
<dbReference type="Gene3D" id="2.10.260.10">
    <property type="match status" value="1"/>
</dbReference>
<evidence type="ECO:0000313" key="4">
    <source>
        <dbReference type="Proteomes" id="UP000215027"/>
    </source>
</evidence>
<feature type="domain" description="SpoVT-AbrB" evidence="2">
    <location>
        <begin position="3"/>
        <end position="48"/>
    </location>
</feature>
<evidence type="ECO:0000259" key="2">
    <source>
        <dbReference type="PROSITE" id="PS51740"/>
    </source>
</evidence>
<accession>A0A160T1W0</accession>
<dbReference type="RefSeq" id="WP_095042987.1">
    <property type="nucleotide sequence ID" value="NZ_LN890655.1"/>
</dbReference>
<dbReference type="EMBL" id="LN890655">
    <property type="protein sequence ID" value="CUS03502.2"/>
    <property type="molecule type" value="Genomic_DNA"/>
</dbReference>
<dbReference type="Proteomes" id="UP000215027">
    <property type="component" value="Chromosome I"/>
</dbReference>
<protein>
    <submittedName>
        <fullName evidence="3">Transcriptional regulator, AbrB family</fullName>
    </submittedName>
</protein>
<dbReference type="OrthoDB" id="199763at2"/>
<reference evidence="3" key="1">
    <citation type="submission" date="2016-01" db="EMBL/GenBank/DDBJ databases">
        <authorList>
            <person name="Mcilroy J.S."/>
            <person name="Karst M S."/>
            <person name="Albertsen M."/>
        </authorList>
    </citation>
    <scope>NUCLEOTIDE SEQUENCE</scope>
    <source>
        <strain evidence="3">Cfx-K</strain>
    </source>
</reference>
<dbReference type="AlphaFoldDB" id="A0A160T1W0"/>
<evidence type="ECO:0000256" key="1">
    <source>
        <dbReference type="PROSITE-ProRule" id="PRU01076"/>
    </source>
</evidence>
<dbReference type="SUPFAM" id="SSF89447">
    <property type="entry name" value="AbrB/MazE/MraZ-like"/>
    <property type="match status" value="1"/>
</dbReference>
<dbReference type="PROSITE" id="PS51740">
    <property type="entry name" value="SPOVT_ABRB"/>
    <property type="match status" value="1"/>
</dbReference>
<dbReference type="Pfam" id="PF04014">
    <property type="entry name" value="MazE_antitoxin"/>
    <property type="match status" value="1"/>
</dbReference>
<sequence>MKSESVTVSQEYQITIPKTARQLLGIKPGDELMFSLADGMMVLLPRPDDFVQYMAGLHQEIWQGIDTTAYLKGERGLTLEQE</sequence>
<evidence type="ECO:0000313" key="3">
    <source>
        <dbReference type="EMBL" id="CUS03502.2"/>
    </source>
</evidence>
<keyword evidence="4" id="KW-1185">Reference proteome</keyword>
<keyword evidence="1" id="KW-0238">DNA-binding</keyword>
<gene>
    <name evidence="3" type="ORF">CFX0092_A1624</name>
</gene>
<dbReference type="KEGG" id="pbf:CFX0092_A1624"/>
<dbReference type="InterPro" id="IPR037914">
    <property type="entry name" value="SpoVT-AbrB_sf"/>
</dbReference>
<organism evidence="3 4">
    <name type="scientific">Candidatus Promineifilum breve</name>
    <dbReference type="NCBI Taxonomy" id="1806508"/>
    <lineage>
        <taxon>Bacteria</taxon>
        <taxon>Bacillati</taxon>
        <taxon>Chloroflexota</taxon>
        <taxon>Ardenticatenia</taxon>
        <taxon>Candidatus Promineifilales</taxon>
        <taxon>Candidatus Promineifilaceae</taxon>
        <taxon>Candidatus Promineifilum</taxon>
    </lineage>
</organism>
<dbReference type="SMART" id="SM00966">
    <property type="entry name" value="SpoVT_AbrB"/>
    <property type="match status" value="1"/>
</dbReference>
<dbReference type="InterPro" id="IPR007159">
    <property type="entry name" value="SpoVT-AbrB_dom"/>
</dbReference>
<dbReference type="NCBIfam" id="TIGR01439">
    <property type="entry name" value="lp_hng_hel_AbrB"/>
    <property type="match status" value="1"/>
</dbReference>
<dbReference type="GO" id="GO:0003677">
    <property type="term" value="F:DNA binding"/>
    <property type="evidence" value="ECO:0007669"/>
    <property type="project" value="UniProtKB-UniRule"/>
</dbReference>